<dbReference type="InterPro" id="IPR027268">
    <property type="entry name" value="Peptidase_M4/M1_CTD_sf"/>
</dbReference>
<sequence>MPGCIQEEEEEPSLHYEVRFPNAEHNEAQITLRMENLLPGMVTVSMSRTSPGRYALHEFAKNVYGVTATNSRGDTLDIVRSDLHSWEVEGHDGTINFHYTLFADHADGTYAGVNEQHAHLNIPASFVRVPNLPNTEITATFYPPEGSNWQATTQLQPTAEPMTFKAPNYYYFMDSPVELSDQMITKWPAPSDTTGQTIRLAVHHNGTQEQVDNYTEMAKKVVAEQVAIFGEPADFDYDTYTFIADYLPYVHGDGMEHRNSTILTSRRPLEGNGALQNLYTLSHEFFHSWNVERIRPASLEPFDFMNTNVSGALWFAEGFTSYYDDLTIRRAGIISNEKYAADWAGTLNYVLNSPGNKYYSPVEMSRQAPFVDAATSVDPQNKSNTFISYYSWGAVIGLGLDLSLRTTFEEVTLDDFMRQLWEEYGKSEEPYQLSDLQQTLAEVTDSSEFADQFFNQYIYQGNHVDLKPLLARAGFSLQKADTTQPVLSFGTSKISFEDGKMIVANRTQIGSPLYEAGLDTGDEIISLDGQKLANAKELQQLLIEHRAGDELAITYRSLGVEKKGRIRLAENPALEVVPYEQKSGEILTEQMKTFRRQWLGSKTGN</sequence>
<dbReference type="Gene3D" id="2.30.42.10">
    <property type="match status" value="1"/>
</dbReference>
<dbReference type="InterPro" id="IPR024191">
    <property type="entry name" value="Peptidase_M61"/>
</dbReference>
<protein>
    <submittedName>
        <fullName evidence="2">PDZ domain-containing protein</fullName>
    </submittedName>
</protein>
<evidence type="ECO:0000259" key="1">
    <source>
        <dbReference type="SMART" id="SM00228"/>
    </source>
</evidence>
<dbReference type="InterPro" id="IPR001478">
    <property type="entry name" value="PDZ"/>
</dbReference>
<reference evidence="2 3" key="1">
    <citation type="submission" date="2021-11" db="EMBL/GenBank/DDBJ databases">
        <title>Aliifidinibius sp. nov., a new bacterium isolated from saline soil.</title>
        <authorList>
            <person name="Galisteo C."/>
            <person name="De La Haba R."/>
            <person name="Sanchez-Porro C."/>
            <person name="Ventosa A."/>
        </authorList>
    </citation>
    <scope>NUCLEOTIDE SEQUENCE [LARGE SCALE GENOMIC DNA]</scope>
    <source>
        <strain evidence="2 3">KACC 190600</strain>
    </source>
</reference>
<dbReference type="InterPro" id="IPR040756">
    <property type="entry name" value="Peptidase_M61_N"/>
</dbReference>
<dbReference type="RefSeq" id="WP_265791661.1">
    <property type="nucleotide sequence ID" value="NZ_BAABRS010000005.1"/>
</dbReference>
<dbReference type="Pfam" id="PF17899">
    <property type="entry name" value="Peptidase_M61_N"/>
    <property type="match status" value="1"/>
</dbReference>
<evidence type="ECO:0000313" key="2">
    <source>
        <dbReference type="EMBL" id="MCW9714403.1"/>
    </source>
</evidence>
<name>A0ABT3Q2R7_9BACT</name>
<comment type="caution">
    <text evidence="2">The sequence shown here is derived from an EMBL/GenBank/DDBJ whole genome shotgun (WGS) entry which is preliminary data.</text>
</comment>
<dbReference type="PIRSF" id="PIRSF016493">
    <property type="entry name" value="Glycyl_aminpptds"/>
    <property type="match status" value="1"/>
</dbReference>
<feature type="domain" description="PDZ" evidence="1">
    <location>
        <begin position="471"/>
        <end position="559"/>
    </location>
</feature>
<proteinExistence type="predicted"/>
<dbReference type="Pfam" id="PF13180">
    <property type="entry name" value="PDZ_2"/>
    <property type="match status" value="1"/>
</dbReference>
<keyword evidence="3" id="KW-1185">Reference proteome</keyword>
<dbReference type="Pfam" id="PF05299">
    <property type="entry name" value="Peptidase_M61"/>
    <property type="match status" value="1"/>
</dbReference>
<dbReference type="SUPFAM" id="SSF55486">
    <property type="entry name" value="Metalloproteases ('zincins'), catalytic domain"/>
    <property type="match status" value="1"/>
</dbReference>
<dbReference type="SUPFAM" id="SSF50156">
    <property type="entry name" value="PDZ domain-like"/>
    <property type="match status" value="1"/>
</dbReference>
<gene>
    <name evidence="2" type="ORF">LQ318_15965</name>
</gene>
<dbReference type="InterPro" id="IPR036034">
    <property type="entry name" value="PDZ_sf"/>
</dbReference>
<dbReference type="InterPro" id="IPR007963">
    <property type="entry name" value="Peptidase_M61_catalytic"/>
</dbReference>
<evidence type="ECO:0000313" key="3">
    <source>
        <dbReference type="Proteomes" id="UP001207337"/>
    </source>
</evidence>
<dbReference type="SMART" id="SM00228">
    <property type="entry name" value="PDZ"/>
    <property type="match status" value="1"/>
</dbReference>
<dbReference type="EMBL" id="JAJNDC010000005">
    <property type="protein sequence ID" value="MCW9714403.1"/>
    <property type="molecule type" value="Genomic_DNA"/>
</dbReference>
<accession>A0ABT3Q2R7</accession>
<organism evidence="2 3">
    <name type="scientific">Fodinibius salicampi</name>
    <dbReference type="NCBI Taxonomy" id="1920655"/>
    <lineage>
        <taxon>Bacteria</taxon>
        <taxon>Pseudomonadati</taxon>
        <taxon>Balneolota</taxon>
        <taxon>Balneolia</taxon>
        <taxon>Balneolales</taxon>
        <taxon>Balneolaceae</taxon>
        <taxon>Fodinibius</taxon>
    </lineage>
</organism>
<dbReference type="Proteomes" id="UP001207337">
    <property type="component" value="Unassembled WGS sequence"/>
</dbReference>
<dbReference type="Gene3D" id="1.10.390.10">
    <property type="entry name" value="Neutral Protease Domain 2"/>
    <property type="match status" value="1"/>
</dbReference>
<dbReference type="Gene3D" id="2.60.40.3650">
    <property type="match status" value="1"/>
</dbReference>